<organism evidence="4">
    <name type="scientific">Spironucleus salmonicida</name>
    <dbReference type="NCBI Taxonomy" id="348837"/>
    <lineage>
        <taxon>Eukaryota</taxon>
        <taxon>Metamonada</taxon>
        <taxon>Diplomonadida</taxon>
        <taxon>Hexamitidae</taxon>
        <taxon>Hexamitinae</taxon>
        <taxon>Spironucleus</taxon>
    </lineage>
</organism>
<gene>
    <name evidence="4" type="ORF">SS50377_10136</name>
    <name evidence="5" type="ORF">SS50377_20683</name>
</gene>
<dbReference type="Proteomes" id="UP000018208">
    <property type="component" value="Unassembled WGS sequence"/>
</dbReference>
<name>V6LY04_9EUKA</name>
<dbReference type="InterPro" id="IPR028364">
    <property type="entry name" value="Ribosomal_uL1/biogenesis"/>
</dbReference>
<dbReference type="PANTHER" id="PTHR36427:SF3">
    <property type="entry name" value="LARGE RIBOSOMAL SUBUNIT PROTEIN UL1M"/>
    <property type="match status" value="1"/>
</dbReference>
<evidence type="ECO:0000313" key="4">
    <source>
        <dbReference type="EMBL" id="EST49532.1"/>
    </source>
</evidence>
<dbReference type="InterPro" id="IPR002143">
    <property type="entry name" value="Ribosomal_uL1"/>
</dbReference>
<dbReference type="CDD" id="cd00403">
    <property type="entry name" value="Ribosomal_L1"/>
    <property type="match status" value="1"/>
</dbReference>
<sequence length="216" mass="24490">MSLVHKTVVEAVETVVKNSQVKPRKFIETVELQVGLKNYDPKKDPRFNVPLILPCMPKANVKIICLADAADCGRCEKENVEFLAFEALGTQFNKDAKMIKRYFKRYDVVLVSKSQVRNITKVLGPSLTKINRQPFPLNPEDSLTNKVNEIKRTVKVQFKKVLGLNWAVGLVNSSSEDVTRNIMLTINTLVEQLKKGWQNIKTIHICSTMGTSVRIF</sequence>
<evidence type="ECO:0000256" key="3">
    <source>
        <dbReference type="ARBA" id="ARBA00023274"/>
    </source>
</evidence>
<dbReference type="SUPFAM" id="SSF56808">
    <property type="entry name" value="Ribosomal protein L1"/>
    <property type="match status" value="1"/>
</dbReference>
<dbReference type="Gene3D" id="3.40.50.790">
    <property type="match status" value="1"/>
</dbReference>
<dbReference type="EMBL" id="KI545949">
    <property type="protein sequence ID" value="EST49532.1"/>
    <property type="molecule type" value="Genomic_DNA"/>
</dbReference>
<dbReference type="AlphaFoldDB" id="V6LY04"/>
<evidence type="ECO:0000256" key="1">
    <source>
        <dbReference type="ARBA" id="ARBA00010531"/>
    </source>
</evidence>
<dbReference type="Pfam" id="PF00687">
    <property type="entry name" value="Ribosomal_L1"/>
    <property type="match status" value="1"/>
</dbReference>
<evidence type="ECO:0000313" key="5">
    <source>
        <dbReference type="EMBL" id="KAH0577332.1"/>
    </source>
</evidence>
<dbReference type="PIRSF" id="PIRSF002155">
    <property type="entry name" value="Ribosomal_L1"/>
    <property type="match status" value="1"/>
</dbReference>
<dbReference type="GO" id="GO:0006412">
    <property type="term" value="P:translation"/>
    <property type="evidence" value="ECO:0007669"/>
    <property type="project" value="InterPro"/>
</dbReference>
<dbReference type="GO" id="GO:0003723">
    <property type="term" value="F:RNA binding"/>
    <property type="evidence" value="ECO:0007669"/>
    <property type="project" value="InterPro"/>
</dbReference>
<keyword evidence="3" id="KW-0687">Ribonucleoprotein</keyword>
<dbReference type="InterPro" id="IPR016095">
    <property type="entry name" value="Ribosomal_uL1_3-a/b-sand"/>
</dbReference>
<dbReference type="EMBL" id="AUWU02000001">
    <property type="protein sequence ID" value="KAH0577332.1"/>
    <property type="molecule type" value="Genomic_DNA"/>
</dbReference>
<dbReference type="InterPro" id="IPR023674">
    <property type="entry name" value="Ribosomal_uL1-like"/>
</dbReference>
<evidence type="ECO:0000313" key="6">
    <source>
        <dbReference type="Proteomes" id="UP000018208"/>
    </source>
</evidence>
<dbReference type="Gene3D" id="3.30.190.20">
    <property type="match status" value="1"/>
</dbReference>
<evidence type="ECO:0000256" key="2">
    <source>
        <dbReference type="ARBA" id="ARBA00022980"/>
    </source>
</evidence>
<proteinExistence type="inferred from homology"/>
<dbReference type="GO" id="GO:0015934">
    <property type="term" value="C:large ribosomal subunit"/>
    <property type="evidence" value="ECO:0007669"/>
    <property type="project" value="InterPro"/>
</dbReference>
<protein>
    <submittedName>
        <fullName evidence="4">Ribosomal protein L10a</fullName>
    </submittedName>
</protein>
<comment type="similarity">
    <text evidence="1">Belongs to the universal ribosomal protein uL1 family.</text>
</comment>
<accession>V6LY04</accession>
<dbReference type="GO" id="GO:0003735">
    <property type="term" value="F:structural constituent of ribosome"/>
    <property type="evidence" value="ECO:0007669"/>
    <property type="project" value="InterPro"/>
</dbReference>
<dbReference type="VEuPathDB" id="GiardiaDB:SS50377_20683"/>
<keyword evidence="6" id="KW-1185">Reference proteome</keyword>
<dbReference type="PANTHER" id="PTHR36427">
    <property type="entry name" value="54S RIBOSOMAL PROTEIN L1, MITOCHONDRIAL"/>
    <property type="match status" value="1"/>
</dbReference>
<reference evidence="4 5" key="1">
    <citation type="journal article" date="2014" name="PLoS Genet.">
        <title>The Genome of Spironucleus salmonicida Highlights a Fish Pathogen Adapted to Fluctuating Environments.</title>
        <authorList>
            <person name="Xu F."/>
            <person name="Jerlstrom-Hultqvist J."/>
            <person name="Einarsson E."/>
            <person name="Astvaldsson A."/>
            <person name="Svard S.G."/>
            <person name="Andersson J.O."/>
        </authorList>
    </citation>
    <scope>NUCLEOTIDE SEQUENCE</scope>
    <source>
        <strain evidence="5">ATCC 50377</strain>
    </source>
</reference>
<reference evidence="5" key="2">
    <citation type="submission" date="2020-12" db="EMBL/GenBank/DDBJ databases">
        <title>New Spironucleus salmonicida genome in near-complete chromosomes.</title>
        <authorList>
            <person name="Xu F."/>
            <person name="Kurt Z."/>
            <person name="Jimenez-Gonzalez A."/>
            <person name="Astvaldsson A."/>
            <person name="Andersson J.O."/>
            <person name="Svard S.G."/>
        </authorList>
    </citation>
    <scope>NUCLEOTIDE SEQUENCE</scope>
    <source>
        <strain evidence="5">ATCC 50377</strain>
    </source>
</reference>
<keyword evidence="2 4" id="KW-0689">Ribosomal protein</keyword>
<dbReference type="OrthoDB" id="2449818at2759"/>